<feature type="signal peptide" evidence="9">
    <location>
        <begin position="1"/>
        <end position="34"/>
    </location>
</feature>
<dbReference type="Proteomes" id="UP000887574">
    <property type="component" value="Unplaced"/>
</dbReference>
<evidence type="ECO:0000313" key="12">
    <source>
        <dbReference type="WBParaSite" id="jg13516"/>
    </source>
</evidence>
<sequence length="1261" mass="140523">MYIKQQQPPRATFLPHIQHVISLVLAVLAWLGSATDLQAANAMCSTHSKCFQTTTSTRSETKEAISQTLRFLDSVGYHEPLECQQKSSPLKTTHLAGILSPKDQASASALAGVLKPTNVPIIAYTTASLQEFIDQGVGNLNPLHPLLTLIFRPYIRCSSDCVSGFQQKDEAGVQINEQLLKSKKVWITLELHNDGNEGGELDENTTDFLETVAKEMNSSPDEIKLQLITIRTKHTPLAEFNAYFLRVLTNNYESFSLLSSYVQQVFNCSIESSKSVENNIVSSAFEQSVYSLALAIKSIEGDAALKELCESPFLKDVPVELKTHSIRYHLHTTQDENQVILLTDIPIEAVLVEREGRDEGMLYKSICQPYKPNCGRCNDDKGELAVKRMDDDSIFLSNPQQYSLYLAGLFDFHEGPNCEILLRESVGLPLAFAYTMWSFKARSSQTNLLNGVDFGAILVDSCSSDRTVMEFLVDSENNCYKFSQADSNWTVVAGSTFGYISTSSVPKTDLSGASPPPPTVIQRFFASKNSPAPQCPVMKGCQGTRQILEANALEYVNVVLDREDADSISQFHQFKLHSKGICIASISQSNSPSSGESEATANVTVLFTTAKVAADYLSGRLRQWNGANGMGDRVHVMVGESHDFYLHDPTNLAHYSGTVSIQPKDVMHADFREWLEGVTPLTLPETWFWRHVEEYWHCALSLRNKDLYQGRMCTGDELLNVPQMGRLTKAGYLSKSVEILLLAADQVHRKLCPYQSGICPEFAEHGRLLIRNLLAETVIEEEFEVLEFQPIDHHGNFGYKLLSNYSARAGFHQLDNYKSYANGVQLSTSQLLTSQCQVCKCIFALPSTSTSQRRFSPSSSDKTEASNREEVFHGSYIKKVPAGSNNVEELLVYDADFEALSGEEWPSRDTFKYVFLCLTTVFTVLALATLILVCVKMYFRIVKGNQSLGILLFEPSDGICRCRIMLHAIAHTLCFGVMIVKAIQLQNSETLGVVQGHQLSYWNYWLLMFFILAVQLAISLRWLAEPLSTLEPNSIASRMRCSYSTSNFFLAEAYCFVLLLLALFLNTLNRNIKRNYKEAKWLFGASFACTLVMIIWILFQAFASPVYVDYITILELYLIGTILLTFLFGPKIYVLLSYEPVIVECTYGQTTVPDKNSDLFEADWTPSSGTTSPTFSSRTASPLEHGGVVKSDSSTSSNTEAANPIFQTVLRKKNGVRRSQSENEQNLNGGLVVGRVMMPVSTLAVNNLGNPPSPPFSYRHA</sequence>
<feature type="compositionally biased region" description="Polar residues" evidence="7">
    <location>
        <begin position="1191"/>
        <end position="1200"/>
    </location>
</feature>
<dbReference type="SUPFAM" id="SSF53822">
    <property type="entry name" value="Periplasmic binding protein-like I"/>
    <property type="match status" value="1"/>
</dbReference>
<evidence type="ECO:0000256" key="4">
    <source>
        <dbReference type="ARBA" id="ARBA00023136"/>
    </source>
</evidence>
<evidence type="ECO:0000256" key="8">
    <source>
        <dbReference type="SAM" id="Phobius"/>
    </source>
</evidence>
<keyword evidence="3 8" id="KW-1133">Transmembrane helix</keyword>
<reference evidence="12" key="1">
    <citation type="submission" date="2022-11" db="UniProtKB">
        <authorList>
            <consortium name="WormBaseParasite"/>
        </authorList>
    </citation>
    <scope>IDENTIFICATION</scope>
</reference>
<dbReference type="AlphaFoldDB" id="A0A915CY29"/>
<evidence type="ECO:0000256" key="3">
    <source>
        <dbReference type="ARBA" id="ARBA00022989"/>
    </source>
</evidence>
<keyword evidence="2 8" id="KW-0812">Transmembrane</keyword>
<evidence type="ECO:0000256" key="1">
    <source>
        <dbReference type="ARBA" id="ARBA00004141"/>
    </source>
</evidence>
<evidence type="ECO:0000256" key="7">
    <source>
        <dbReference type="SAM" id="MobiDB-lite"/>
    </source>
</evidence>
<feature type="transmembrane region" description="Helical" evidence="8">
    <location>
        <begin position="1081"/>
        <end position="1101"/>
    </location>
</feature>
<feature type="transmembrane region" description="Helical" evidence="8">
    <location>
        <begin position="1048"/>
        <end position="1069"/>
    </location>
</feature>
<feature type="chain" id="PRO_5037656661" evidence="9">
    <location>
        <begin position="35"/>
        <end position="1261"/>
    </location>
</feature>
<dbReference type="WBParaSite" id="jg13516">
    <property type="protein sequence ID" value="jg13516"/>
    <property type="gene ID" value="jg13516"/>
</dbReference>
<keyword evidence="11" id="KW-1185">Reference proteome</keyword>
<dbReference type="PRINTS" id="PR00248">
    <property type="entry name" value="GPCRMGR"/>
</dbReference>
<feature type="compositionally biased region" description="Low complexity" evidence="7">
    <location>
        <begin position="1165"/>
        <end position="1179"/>
    </location>
</feature>
<keyword evidence="5" id="KW-0675">Receptor</keyword>
<feature type="transmembrane region" description="Helical" evidence="8">
    <location>
        <begin position="1004"/>
        <end position="1024"/>
    </location>
</feature>
<dbReference type="InterPro" id="IPR028082">
    <property type="entry name" value="Peripla_BP_I"/>
</dbReference>
<evidence type="ECO:0000256" key="2">
    <source>
        <dbReference type="ARBA" id="ARBA00022692"/>
    </source>
</evidence>
<dbReference type="GO" id="GO:0016020">
    <property type="term" value="C:membrane"/>
    <property type="evidence" value="ECO:0007669"/>
    <property type="project" value="UniProtKB-SubCell"/>
</dbReference>
<dbReference type="InterPro" id="IPR050726">
    <property type="entry name" value="mGluR"/>
</dbReference>
<dbReference type="Pfam" id="PF00003">
    <property type="entry name" value="7tm_3"/>
    <property type="match status" value="1"/>
</dbReference>
<dbReference type="PROSITE" id="PS50259">
    <property type="entry name" value="G_PROTEIN_RECEP_F3_4"/>
    <property type="match status" value="1"/>
</dbReference>
<dbReference type="GO" id="GO:0004930">
    <property type="term" value="F:G protein-coupled receptor activity"/>
    <property type="evidence" value="ECO:0007669"/>
    <property type="project" value="InterPro"/>
</dbReference>
<feature type="domain" description="G-protein coupled receptors family 3 profile" evidence="10">
    <location>
        <begin position="950"/>
        <end position="1136"/>
    </location>
</feature>
<dbReference type="Gene3D" id="3.40.50.2300">
    <property type="match status" value="2"/>
</dbReference>
<keyword evidence="4 8" id="KW-0472">Membrane</keyword>
<proteinExistence type="predicted"/>
<name>A0A915CY29_9BILA</name>
<protein>
    <submittedName>
        <fullName evidence="12">G-protein coupled receptors family 3 profile domain-containing protein</fullName>
    </submittedName>
</protein>
<keyword evidence="6" id="KW-0325">Glycoprotein</keyword>
<evidence type="ECO:0000259" key="10">
    <source>
        <dbReference type="PROSITE" id="PS50259"/>
    </source>
</evidence>
<accession>A0A915CY29</accession>
<evidence type="ECO:0000256" key="6">
    <source>
        <dbReference type="ARBA" id="ARBA00023180"/>
    </source>
</evidence>
<feature type="transmembrane region" description="Helical" evidence="8">
    <location>
        <begin position="913"/>
        <end position="935"/>
    </location>
</feature>
<evidence type="ECO:0000256" key="9">
    <source>
        <dbReference type="SAM" id="SignalP"/>
    </source>
</evidence>
<organism evidence="11 12">
    <name type="scientific">Ditylenchus dipsaci</name>
    <dbReference type="NCBI Taxonomy" id="166011"/>
    <lineage>
        <taxon>Eukaryota</taxon>
        <taxon>Metazoa</taxon>
        <taxon>Ecdysozoa</taxon>
        <taxon>Nematoda</taxon>
        <taxon>Chromadorea</taxon>
        <taxon>Rhabditida</taxon>
        <taxon>Tylenchina</taxon>
        <taxon>Tylenchomorpha</taxon>
        <taxon>Sphaerularioidea</taxon>
        <taxon>Anguinidae</taxon>
        <taxon>Anguininae</taxon>
        <taxon>Ditylenchus</taxon>
    </lineage>
</organism>
<evidence type="ECO:0000313" key="11">
    <source>
        <dbReference type="Proteomes" id="UP000887574"/>
    </source>
</evidence>
<feature type="transmembrane region" description="Helical" evidence="8">
    <location>
        <begin position="1107"/>
        <end position="1128"/>
    </location>
</feature>
<keyword evidence="9" id="KW-0732">Signal</keyword>
<feature type="region of interest" description="Disordered" evidence="7">
    <location>
        <begin position="1163"/>
        <end position="1200"/>
    </location>
</feature>
<comment type="subcellular location">
    <subcellularLocation>
        <location evidence="1">Membrane</location>
        <topology evidence="1">Multi-pass membrane protein</topology>
    </subcellularLocation>
</comment>
<dbReference type="CDD" id="cd13953">
    <property type="entry name" value="7tm_classC_mGluR-like"/>
    <property type="match status" value="1"/>
</dbReference>
<dbReference type="InterPro" id="IPR017978">
    <property type="entry name" value="GPCR_3_C"/>
</dbReference>
<evidence type="ECO:0000256" key="5">
    <source>
        <dbReference type="ARBA" id="ARBA00023170"/>
    </source>
</evidence>
<dbReference type="InterPro" id="IPR000337">
    <property type="entry name" value="GPCR_3"/>
</dbReference>
<dbReference type="PANTHER" id="PTHR24060">
    <property type="entry name" value="METABOTROPIC GLUTAMATE RECEPTOR"/>
    <property type="match status" value="1"/>
</dbReference>